<dbReference type="Pfam" id="PF00501">
    <property type="entry name" value="AMP-binding"/>
    <property type="match status" value="1"/>
</dbReference>
<gene>
    <name evidence="3" type="ORF">Prum_037050</name>
</gene>
<keyword evidence="4" id="KW-1185">Reference proteome</keyword>
<feature type="region of interest" description="Disordered" evidence="1">
    <location>
        <begin position="233"/>
        <end position="263"/>
    </location>
</feature>
<dbReference type="Gene3D" id="3.40.50.12780">
    <property type="entry name" value="N-terminal domain of ligase-like"/>
    <property type="match status" value="1"/>
</dbReference>
<dbReference type="InterPro" id="IPR042099">
    <property type="entry name" value="ANL_N_sf"/>
</dbReference>
<dbReference type="AlphaFoldDB" id="A0A6V8KY76"/>
<dbReference type="EMBL" id="BLPG01000001">
    <property type="protein sequence ID" value="GFJ90063.1"/>
    <property type="molecule type" value="Genomic_DNA"/>
</dbReference>
<name>A0A6V8KY76_9ACTN</name>
<feature type="domain" description="AMP-dependent synthetase/ligase" evidence="2">
    <location>
        <begin position="31"/>
        <end position="200"/>
    </location>
</feature>
<sequence>MRSTMMDAPLLVSRILDHGSTVHGAADVATWTGEGSRRTTYAEVGVMAAQLAHALRDDLGVTGDQRVATFMWNNAEHLAAYFGVPSMGAVLHTLNLRLFPEQLIYIANHAEDKVVIVDSTLIPLLAKVLPQMSTVEHVVVVGGGDPTPLAGGRAAVHGWDELLRDKPQRFDWPVLDERVAAALCYTSGTTGNPKGWPTRTARSGCTPCRSARRKVSGSVRPTASWRSCRCSTRCRGGSRSPPSCPARRCSCRTGSCRAPRSLP</sequence>
<organism evidence="3 4">
    <name type="scientific">Phytohabitans rumicis</name>
    <dbReference type="NCBI Taxonomy" id="1076125"/>
    <lineage>
        <taxon>Bacteria</taxon>
        <taxon>Bacillati</taxon>
        <taxon>Actinomycetota</taxon>
        <taxon>Actinomycetes</taxon>
        <taxon>Micromonosporales</taxon>
        <taxon>Micromonosporaceae</taxon>
    </lineage>
</organism>
<dbReference type="InterPro" id="IPR020845">
    <property type="entry name" value="AMP-binding_CS"/>
</dbReference>
<dbReference type="InterPro" id="IPR050237">
    <property type="entry name" value="ATP-dep_AMP-bd_enzyme"/>
</dbReference>
<accession>A0A6V8KY76</accession>
<dbReference type="PANTHER" id="PTHR43767:SF11">
    <property type="entry name" value="MEDIUM-CHAIN-FATTY-ACID--COA LIGASE"/>
    <property type="match status" value="1"/>
</dbReference>
<protein>
    <recommendedName>
        <fullName evidence="2">AMP-dependent synthetase/ligase domain-containing protein</fullName>
    </recommendedName>
</protein>
<dbReference type="SUPFAM" id="SSF56801">
    <property type="entry name" value="Acetyl-CoA synthetase-like"/>
    <property type="match status" value="1"/>
</dbReference>
<evidence type="ECO:0000313" key="4">
    <source>
        <dbReference type="Proteomes" id="UP000482960"/>
    </source>
</evidence>
<dbReference type="Proteomes" id="UP000482960">
    <property type="component" value="Unassembled WGS sequence"/>
</dbReference>
<evidence type="ECO:0000256" key="1">
    <source>
        <dbReference type="SAM" id="MobiDB-lite"/>
    </source>
</evidence>
<dbReference type="PANTHER" id="PTHR43767">
    <property type="entry name" value="LONG-CHAIN-FATTY-ACID--COA LIGASE"/>
    <property type="match status" value="1"/>
</dbReference>
<dbReference type="InterPro" id="IPR000873">
    <property type="entry name" value="AMP-dep_synth/lig_dom"/>
</dbReference>
<reference evidence="3 4" key="1">
    <citation type="submission" date="2020-03" db="EMBL/GenBank/DDBJ databases">
        <title>Whole genome shotgun sequence of Phytohabitans rumicis NBRC 108638.</title>
        <authorList>
            <person name="Komaki H."/>
            <person name="Tamura T."/>
        </authorList>
    </citation>
    <scope>NUCLEOTIDE SEQUENCE [LARGE SCALE GENOMIC DNA]</scope>
    <source>
        <strain evidence="3 4">NBRC 108638</strain>
    </source>
</reference>
<reference evidence="3 4" key="2">
    <citation type="submission" date="2020-03" db="EMBL/GenBank/DDBJ databases">
        <authorList>
            <person name="Ichikawa N."/>
            <person name="Kimura A."/>
            <person name="Kitahashi Y."/>
            <person name="Uohara A."/>
        </authorList>
    </citation>
    <scope>NUCLEOTIDE SEQUENCE [LARGE SCALE GENOMIC DNA]</scope>
    <source>
        <strain evidence="3 4">NBRC 108638</strain>
    </source>
</reference>
<evidence type="ECO:0000259" key="2">
    <source>
        <dbReference type="Pfam" id="PF00501"/>
    </source>
</evidence>
<dbReference type="PROSITE" id="PS00455">
    <property type="entry name" value="AMP_BINDING"/>
    <property type="match status" value="1"/>
</dbReference>
<comment type="caution">
    <text evidence="3">The sequence shown here is derived from an EMBL/GenBank/DDBJ whole genome shotgun (WGS) entry which is preliminary data.</text>
</comment>
<evidence type="ECO:0000313" key="3">
    <source>
        <dbReference type="EMBL" id="GFJ90063.1"/>
    </source>
</evidence>
<proteinExistence type="predicted"/>
<feature type="compositionally biased region" description="Low complexity" evidence="1">
    <location>
        <begin position="233"/>
        <end position="253"/>
    </location>
</feature>